<accession>A0A0L6JVW0</accession>
<reference evidence="2" key="1">
    <citation type="submission" date="2015-07" db="EMBL/GenBank/DDBJ databases">
        <title>Near-Complete Genome Sequence of the Cellulolytic Bacterium Bacteroides (Pseudobacteroides) cellulosolvens ATCC 35603.</title>
        <authorList>
            <person name="Dassa B."/>
            <person name="Utturkar S.M."/>
            <person name="Klingeman D.M."/>
            <person name="Hurt R.A."/>
            <person name="Keller M."/>
            <person name="Xu J."/>
            <person name="Reddy Y.H.K."/>
            <person name="Borovok I."/>
            <person name="Grinberg I.R."/>
            <person name="Lamed R."/>
            <person name="Zhivin O."/>
            <person name="Bayer E.A."/>
            <person name="Brown S.D."/>
        </authorList>
    </citation>
    <scope>NUCLEOTIDE SEQUENCE [LARGE SCALE GENOMIC DNA]</scope>
    <source>
        <strain evidence="2">DSM 2933</strain>
    </source>
</reference>
<comment type="caution">
    <text evidence="1">The sequence shown here is derived from an EMBL/GenBank/DDBJ whole genome shotgun (WGS) entry which is preliminary data.</text>
</comment>
<dbReference type="AlphaFoldDB" id="A0A0L6JVW0"/>
<keyword evidence="2" id="KW-1185">Reference proteome</keyword>
<sequence>MGLFDFFKKKEENIWDKVYETRKSIWENQFGPFPDEVQNS</sequence>
<dbReference type="STRING" id="398512.Bccel_5250"/>
<dbReference type="Proteomes" id="UP000036923">
    <property type="component" value="Unassembled WGS sequence"/>
</dbReference>
<name>A0A0L6JVW0_9FIRM</name>
<organism evidence="1 2">
    <name type="scientific">Pseudobacteroides cellulosolvens ATCC 35603 = DSM 2933</name>
    <dbReference type="NCBI Taxonomy" id="398512"/>
    <lineage>
        <taxon>Bacteria</taxon>
        <taxon>Bacillati</taxon>
        <taxon>Bacillota</taxon>
        <taxon>Clostridia</taxon>
        <taxon>Eubacteriales</taxon>
        <taxon>Oscillospiraceae</taxon>
        <taxon>Pseudobacteroides</taxon>
    </lineage>
</organism>
<dbReference type="EMBL" id="LGTC01000001">
    <property type="protein sequence ID" value="KNY29973.1"/>
    <property type="molecule type" value="Genomic_DNA"/>
</dbReference>
<evidence type="ECO:0000313" key="1">
    <source>
        <dbReference type="EMBL" id="KNY29973.1"/>
    </source>
</evidence>
<evidence type="ECO:0000313" key="2">
    <source>
        <dbReference type="Proteomes" id="UP000036923"/>
    </source>
</evidence>
<proteinExistence type="predicted"/>
<dbReference type="RefSeq" id="WP_276326156.1">
    <property type="nucleotide sequence ID" value="NZ_JQKC01000022.1"/>
</dbReference>
<protein>
    <submittedName>
        <fullName evidence="1">Uncharacterized protein</fullName>
    </submittedName>
</protein>
<gene>
    <name evidence="1" type="ORF">Bccel_5250</name>
</gene>